<dbReference type="Gene3D" id="1.20.1720.10">
    <property type="entry name" value="Multidrug resistance protein D"/>
    <property type="match status" value="1"/>
</dbReference>
<keyword evidence="9" id="KW-1185">Reference proteome</keyword>
<dbReference type="PANTHER" id="PTHR42718:SF40">
    <property type="entry name" value="METHYLENOMYCIN A RESISTANCE PROTEIN"/>
    <property type="match status" value="1"/>
</dbReference>
<dbReference type="PROSITE" id="PS50850">
    <property type="entry name" value="MFS"/>
    <property type="match status" value="1"/>
</dbReference>
<name>A0ABW3XQE0_9ACTN</name>
<feature type="transmembrane region" description="Helical" evidence="6">
    <location>
        <begin position="256"/>
        <end position="279"/>
    </location>
</feature>
<feature type="transmembrane region" description="Helical" evidence="6">
    <location>
        <begin position="321"/>
        <end position="339"/>
    </location>
</feature>
<protein>
    <submittedName>
        <fullName evidence="8">MFS transporter</fullName>
    </submittedName>
</protein>
<evidence type="ECO:0000259" key="7">
    <source>
        <dbReference type="PROSITE" id="PS50850"/>
    </source>
</evidence>
<dbReference type="Proteomes" id="UP001597058">
    <property type="component" value="Unassembled WGS sequence"/>
</dbReference>
<dbReference type="RefSeq" id="WP_381233836.1">
    <property type="nucleotide sequence ID" value="NZ_JBHSKH010000016.1"/>
</dbReference>
<comment type="subcellular location">
    <subcellularLocation>
        <location evidence="1">Cell membrane</location>
        <topology evidence="1">Multi-pass membrane protein</topology>
    </subcellularLocation>
</comment>
<dbReference type="Pfam" id="PF07690">
    <property type="entry name" value="MFS_1"/>
    <property type="match status" value="1"/>
</dbReference>
<dbReference type="CDD" id="cd17321">
    <property type="entry name" value="MFS_MMR_MDR_like"/>
    <property type="match status" value="1"/>
</dbReference>
<keyword evidence="3 6" id="KW-1133">Transmembrane helix</keyword>
<feature type="transmembrane region" description="Helical" evidence="6">
    <location>
        <begin position="213"/>
        <end position="235"/>
    </location>
</feature>
<keyword evidence="5" id="KW-0046">Antibiotic resistance</keyword>
<proteinExistence type="predicted"/>
<feature type="domain" description="Major facilitator superfamily (MFS) profile" evidence="7">
    <location>
        <begin position="2"/>
        <end position="441"/>
    </location>
</feature>
<keyword evidence="2 6" id="KW-0812">Transmembrane</keyword>
<evidence type="ECO:0000256" key="1">
    <source>
        <dbReference type="ARBA" id="ARBA00004651"/>
    </source>
</evidence>
<keyword evidence="4 6" id="KW-0472">Membrane</keyword>
<organism evidence="8 9">
    <name type="scientific">Streptomyces kaempferi</name>
    <dbReference type="NCBI Taxonomy" id="333725"/>
    <lineage>
        <taxon>Bacteria</taxon>
        <taxon>Bacillati</taxon>
        <taxon>Actinomycetota</taxon>
        <taxon>Actinomycetes</taxon>
        <taxon>Kitasatosporales</taxon>
        <taxon>Streptomycetaceae</taxon>
        <taxon>Streptomyces</taxon>
    </lineage>
</organism>
<evidence type="ECO:0000313" key="8">
    <source>
        <dbReference type="EMBL" id="MFD1311757.1"/>
    </source>
</evidence>
<feature type="transmembrane region" description="Helical" evidence="6">
    <location>
        <begin position="345"/>
        <end position="371"/>
    </location>
</feature>
<comment type="caution">
    <text evidence="8">The sequence shown here is derived from an EMBL/GenBank/DDBJ whole genome shotgun (WGS) entry which is preliminary data.</text>
</comment>
<feature type="transmembrane region" description="Helical" evidence="6">
    <location>
        <begin position="414"/>
        <end position="434"/>
    </location>
</feature>
<dbReference type="PANTHER" id="PTHR42718">
    <property type="entry name" value="MAJOR FACILITATOR SUPERFAMILY MULTIDRUG TRANSPORTER MFSC"/>
    <property type="match status" value="1"/>
</dbReference>
<feature type="transmembrane region" description="Helical" evidence="6">
    <location>
        <begin position="68"/>
        <end position="87"/>
    </location>
</feature>
<feature type="transmembrane region" description="Helical" evidence="6">
    <location>
        <begin position="189"/>
        <end position="207"/>
    </location>
</feature>
<evidence type="ECO:0000256" key="3">
    <source>
        <dbReference type="ARBA" id="ARBA00022989"/>
    </source>
</evidence>
<reference evidence="9" key="1">
    <citation type="journal article" date="2019" name="Int. J. Syst. Evol. Microbiol.">
        <title>The Global Catalogue of Microorganisms (GCM) 10K type strain sequencing project: providing services to taxonomists for standard genome sequencing and annotation.</title>
        <authorList>
            <consortium name="The Broad Institute Genomics Platform"/>
            <consortium name="The Broad Institute Genome Sequencing Center for Infectious Disease"/>
            <person name="Wu L."/>
            <person name="Ma J."/>
        </authorList>
    </citation>
    <scope>NUCLEOTIDE SEQUENCE [LARGE SCALE GENOMIC DNA]</scope>
    <source>
        <strain evidence="9">CGMCC 4.7020</strain>
    </source>
</reference>
<feature type="transmembrane region" description="Helical" evidence="6">
    <location>
        <begin position="93"/>
        <end position="116"/>
    </location>
</feature>
<gene>
    <name evidence="8" type="ORF">ACFQ5X_38895</name>
</gene>
<sequence length="450" mass="47048">MKITALATGFVMATLDVTVVNVAGATIQEQLQTTLTQLTWIVDGYVLTFASLLMLAGGLANRIGAKKIYLWGMGVFFVASLACALAPNPEALIAARLVQGAGAALFMPSSLSLLVFSFPEKRQRTKMLGLWSAIVATSSGLGPTIGGLMVSAFGWESIFLLNLPIGVLGLYMTYRYIAPVETRATRLAVPGHITWILLLAAISFALIEGPQLGWTAGPVAAAYAVTVVAAATLVIRERRAANLVMPWLLFRHSGFAGANIVGFLFNFALFGSTFMLGLYLQHARGASPFQAGLELLPMTIFFPVANIVYSRISARVSNGMLLTTFLLLAGVASLTMVTISSGTPYWVLAVAVGVANIGAGIISPGMTAVLVDAAGPEHANVAGSVLNANRQIGSLVGIAVMGVILNSITDWNHGAALCFLAVAIAYLLGGLGAWRLIAHPERNLASGAAA</sequence>
<dbReference type="Gene3D" id="1.20.1250.20">
    <property type="entry name" value="MFS general substrate transporter like domains"/>
    <property type="match status" value="1"/>
</dbReference>
<evidence type="ECO:0000256" key="2">
    <source>
        <dbReference type="ARBA" id="ARBA00022692"/>
    </source>
</evidence>
<feature type="transmembrane region" description="Helical" evidence="6">
    <location>
        <begin position="128"/>
        <end position="152"/>
    </location>
</feature>
<dbReference type="InterPro" id="IPR011701">
    <property type="entry name" value="MFS"/>
</dbReference>
<dbReference type="InterPro" id="IPR020846">
    <property type="entry name" value="MFS_dom"/>
</dbReference>
<evidence type="ECO:0000256" key="5">
    <source>
        <dbReference type="ARBA" id="ARBA00023251"/>
    </source>
</evidence>
<evidence type="ECO:0000256" key="4">
    <source>
        <dbReference type="ARBA" id="ARBA00023136"/>
    </source>
</evidence>
<dbReference type="InterPro" id="IPR036259">
    <property type="entry name" value="MFS_trans_sf"/>
</dbReference>
<evidence type="ECO:0000256" key="6">
    <source>
        <dbReference type="SAM" id="Phobius"/>
    </source>
</evidence>
<feature type="transmembrane region" description="Helical" evidence="6">
    <location>
        <begin position="392"/>
        <end position="408"/>
    </location>
</feature>
<feature type="transmembrane region" description="Helical" evidence="6">
    <location>
        <begin position="158"/>
        <end position="177"/>
    </location>
</feature>
<accession>A0ABW3XQE0</accession>
<feature type="transmembrane region" description="Helical" evidence="6">
    <location>
        <begin position="40"/>
        <end position="61"/>
    </location>
</feature>
<feature type="transmembrane region" description="Helical" evidence="6">
    <location>
        <begin position="291"/>
        <end position="309"/>
    </location>
</feature>
<dbReference type="EMBL" id="JBHTMM010000089">
    <property type="protein sequence ID" value="MFD1311757.1"/>
    <property type="molecule type" value="Genomic_DNA"/>
</dbReference>
<evidence type="ECO:0000313" key="9">
    <source>
        <dbReference type="Proteomes" id="UP001597058"/>
    </source>
</evidence>
<dbReference type="SUPFAM" id="SSF103473">
    <property type="entry name" value="MFS general substrate transporter"/>
    <property type="match status" value="1"/>
</dbReference>